<dbReference type="PANTHER" id="PTHR18964">
    <property type="entry name" value="ROK (REPRESSOR, ORF, KINASE) FAMILY"/>
    <property type="match status" value="1"/>
</dbReference>
<evidence type="ECO:0000313" key="3">
    <source>
        <dbReference type="Proteomes" id="UP000247832"/>
    </source>
</evidence>
<dbReference type="Gene3D" id="3.30.420.40">
    <property type="match status" value="2"/>
</dbReference>
<dbReference type="InterPro" id="IPR036388">
    <property type="entry name" value="WH-like_DNA-bd_sf"/>
</dbReference>
<dbReference type="PANTHER" id="PTHR18964:SF149">
    <property type="entry name" value="BIFUNCTIONAL UDP-N-ACETYLGLUCOSAMINE 2-EPIMERASE_N-ACETYLMANNOSAMINE KINASE"/>
    <property type="match status" value="1"/>
</dbReference>
<comment type="caution">
    <text evidence="2">The sequence shown here is derived from an EMBL/GenBank/DDBJ whole genome shotgun (WGS) entry which is preliminary data.</text>
</comment>
<protein>
    <submittedName>
        <fullName evidence="2">Transcriptional regulator</fullName>
    </submittedName>
</protein>
<dbReference type="Proteomes" id="UP000247832">
    <property type="component" value="Unassembled WGS sequence"/>
</dbReference>
<evidence type="ECO:0000256" key="1">
    <source>
        <dbReference type="ARBA" id="ARBA00006479"/>
    </source>
</evidence>
<organism evidence="2 3">
    <name type="scientific">Arthrobacter livingstonensis</name>
    <dbReference type="NCBI Taxonomy" id="670078"/>
    <lineage>
        <taxon>Bacteria</taxon>
        <taxon>Bacillati</taxon>
        <taxon>Actinomycetota</taxon>
        <taxon>Actinomycetes</taxon>
        <taxon>Micrococcales</taxon>
        <taxon>Micrococcaceae</taxon>
        <taxon>Arthrobacter</taxon>
    </lineage>
</organism>
<dbReference type="Pfam" id="PF00480">
    <property type="entry name" value="ROK"/>
    <property type="match status" value="1"/>
</dbReference>
<name>A0A2V5LYH0_9MICC</name>
<dbReference type="InterPro" id="IPR043129">
    <property type="entry name" value="ATPase_NBD"/>
</dbReference>
<sequence length="404" mass="41257">MGDFNQAVILDSIRRAEEGLSRVELSGSAGLAAQTVSNICRRLLDAELIVEAGKEASGPGKPRTILRLNPKGMFAVGVHIDPALTSFALVDAVGTVLESLEQPTDLASPPDEAVAAMGREILAIIERSGVDRHRIAGVGVATPGPIDAANGTVVDPPHMPGWLRVPLRSILAEVTGLPVVMDKDVTAAAVAELWTGSTGGAANLIYVYIGTGIGAGLILGDEVVRGSSGNVGEIGHIITDPYGPDCDCGSRGCVKVTCMPETLVAEARELGVLPAPDPGNPSTLPQDVTALADAAADGNVAAADILARSAHRMAGAVSVLTNLLDVEKVVFGGPLWPALSATYLAQVPGLLRQRSVTGNVHAVDIAGTRLHPGGGAFGAACLVMEKTFSPNAAQLLLDAKPASG</sequence>
<reference evidence="2 3" key="1">
    <citation type="submission" date="2018-05" db="EMBL/GenBank/DDBJ databases">
        <title>Genetic diversity of glacier-inhabiting Cryobacterium bacteria in China and description of Cryobacterium mengkeensis sp. nov. and Arthrobacter glacialis sp. nov.</title>
        <authorList>
            <person name="Liu Q."/>
            <person name="Xin Y.-H."/>
        </authorList>
    </citation>
    <scope>NUCLEOTIDE SEQUENCE [LARGE SCALE GENOMIC DNA]</scope>
    <source>
        <strain evidence="2 3">LI2</strain>
    </source>
</reference>
<dbReference type="InterPro" id="IPR049874">
    <property type="entry name" value="ROK_cs"/>
</dbReference>
<comment type="similarity">
    <text evidence="1">Belongs to the ROK (NagC/XylR) family.</text>
</comment>
<dbReference type="SUPFAM" id="SSF46785">
    <property type="entry name" value="Winged helix' DNA-binding domain"/>
    <property type="match status" value="1"/>
</dbReference>
<dbReference type="Gene3D" id="1.10.10.10">
    <property type="entry name" value="Winged helix-like DNA-binding domain superfamily/Winged helix DNA-binding domain"/>
    <property type="match status" value="1"/>
</dbReference>
<dbReference type="AlphaFoldDB" id="A0A2V5LYH0"/>
<proteinExistence type="inferred from homology"/>
<accession>A0A2V5LYH0</accession>
<dbReference type="InterPro" id="IPR036390">
    <property type="entry name" value="WH_DNA-bd_sf"/>
</dbReference>
<dbReference type="SUPFAM" id="SSF53067">
    <property type="entry name" value="Actin-like ATPase domain"/>
    <property type="match status" value="1"/>
</dbReference>
<dbReference type="InterPro" id="IPR000600">
    <property type="entry name" value="ROK"/>
</dbReference>
<dbReference type="EMBL" id="QJVD01000009">
    <property type="protein sequence ID" value="PYI67536.1"/>
    <property type="molecule type" value="Genomic_DNA"/>
</dbReference>
<gene>
    <name evidence="2" type="ORF">CVV68_10400</name>
</gene>
<keyword evidence="3" id="KW-1185">Reference proteome</keyword>
<dbReference type="PROSITE" id="PS01125">
    <property type="entry name" value="ROK"/>
    <property type="match status" value="1"/>
</dbReference>
<dbReference type="OrthoDB" id="4083144at2"/>
<evidence type="ECO:0000313" key="2">
    <source>
        <dbReference type="EMBL" id="PYI67536.1"/>
    </source>
</evidence>